<sequence>MSDLEPASCASPPCYASEIDPAYSGRAQIVDPIPEAELASLLNAMLEVGRASAKALTALLAEFEQQEAIDLLASVQRDQARFCGVLTRIVTQLGETPSGVTSSFHDEVLGLEAVAERLALLNGGMAWVVSRFDATLPRVASDELCGVLADLREVQRADLKDCEALLDWLAGQA</sequence>
<dbReference type="Pfam" id="PF19825">
    <property type="entry name" value="DUF6306"/>
    <property type="match status" value="1"/>
</dbReference>
<feature type="domain" description="DUF6306" evidence="1">
    <location>
        <begin position="37"/>
        <end position="159"/>
    </location>
</feature>
<organism evidence="2 3">
    <name type="scientific">Skermanella cutis</name>
    <dbReference type="NCBI Taxonomy" id="2775420"/>
    <lineage>
        <taxon>Bacteria</taxon>
        <taxon>Pseudomonadati</taxon>
        <taxon>Pseudomonadota</taxon>
        <taxon>Alphaproteobacteria</taxon>
        <taxon>Rhodospirillales</taxon>
        <taxon>Azospirillaceae</taxon>
        <taxon>Skermanella</taxon>
    </lineage>
</organism>
<evidence type="ECO:0000313" key="2">
    <source>
        <dbReference type="EMBL" id="QQP88439.1"/>
    </source>
</evidence>
<evidence type="ECO:0000259" key="1">
    <source>
        <dbReference type="Pfam" id="PF19825"/>
    </source>
</evidence>
<dbReference type="EMBL" id="CP067420">
    <property type="protein sequence ID" value="QQP88439.1"/>
    <property type="molecule type" value="Genomic_DNA"/>
</dbReference>
<proteinExistence type="predicted"/>
<dbReference type="RefSeq" id="WP_201073344.1">
    <property type="nucleotide sequence ID" value="NZ_CP067420.1"/>
</dbReference>
<evidence type="ECO:0000313" key="3">
    <source>
        <dbReference type="Proteomes" id="UP000595197"/>
    </source>
</evidence>
<name>A0ABX7B477_9PROT</name>
<dbReference type="Proteomes" id="UP000595197">
    <property type="component" value="Chromosome"/>
</dbReference>
<dbReference type="InterPro" id="IPR046273">
    <property type="entry name" value="DUF6306"/>
</dbReference>
<keyword evidence="3" id="KW-1185">Reference proteome</keyword>
<accession>A0ABX7B477</accession>
<reference evidence="2" key="1">
    <citation type="submission" date="2021-02" db="EMBL/GenBank/DDBJ databases">
        <title>Skermanella TT6 skin isolate.</title>
        <authorList>
            <person name="Lee K."/>
            <person name="Ganzorig M."/>
        </authorList>
    </citation>
    <scope>NUCLEOTIDE SEQUENCE</scope>
    <source>
        <strain evidence="2">TT6</strain>
    </source>
</reference>
<gene>
    <name evidence="2" type="ORF">IGS68_20690</name>
</gene>
<protein>
    <recommendedName>
        <fullName evidence="1">DUF6306 domain-containing protein</fullName>
    </recommendedName>
</protein>